<evidence type="ECO:0000256" key="1">
    <source>
        <dbReference type="ARBA" id="ARBA00008532"/>
    </source>
</evidence>
<comment type="caution">
    <text evidence="5">The sequence shown here is derived from an EMBL/GenBank/DDBJ whole genome shotgun (WGS) entry which is preliminary data.</text>
</comment>
<evidence type="ECO:0000256" key="2">
    <source>
        <dbReference type="ARBA" id="ARBA00022801"/>
    </source>
</evidence>
<comment type="similarity">
    <text evidence="1">Belongs to the DDAH family.</text>
</comment>
<evidence type="ECO:0000256" key="3">
    <source>
        <dbReference type="PIRSR" id="PIRSR633199-1"/>
    </source>
</evidence>
<name>A0A7W3JVG8_9MICO</name>
<dbReference type="GO" id="GO:0016403">
    <property type="term" value="F:dimethylargininase activity"/>
    <property type="evidence" value="ECO:0007669"/>
    <property type="project" value="UniProtKB-EC"/>
</dbReference>
<dbReference type="RefSeq" id="WP_182485387.1">
    <property type="nucleotide sequence ID" value="NZ_JACGWU010000009.1"/>
</dbReference>
<keyword evidence="4" id="KW-0812">Transmembrane</keyword>
<keyword evidence="4" id="KW-0472">Membrane</keyword>
<dbReference type="NCBIfam" id="NF045660">
    <property type="entry name" value="DiMthArgaseDdahStm"/>
    <property type="match status" value="1"/>
</dbReference>
<evidence type="ECO:0000313" key="5">
    <source>
        <dbReference type="EMBL" id="MBA8829971.1"/>
    </source>
</evidence>
<dbReference type="InterPro" id="IPR033199">
    <property type="entry name" value="DDAH-like"/>
</dbReference>
<accession>A0A7W3JVG8</accession>
<dbReference type="GO" id="GO:0000052">
    <property type="term" value="P:citrulline metabolic process"/>
    <property type="evidence" value="ECO:0007669"/>
    <property type="project" value="TreeGrafter"/>
</dbReference>
<keyword evidence="2 5" id="KW-0378">Hydrolase</keyword>
<dbReference type="Gene3D" id="3.75.10.10">
    <property type="entry name" value="L-arginine/glycine Amidinotransferase, Chain A"/>
    <property type="match status" value="1"/>
</dbReference>
<gene>
    <name evidence="5" type="ORF">FB555_002098</name>
</gene>
<dbReference type="PANTHER" id="PTHR12737:SF9">
    <property type="entry name" value="DIMETHYLARGININASE"/>
    <property type="match status" value="1"/>
</dbReference>
<dbReference type="GO" id="GO:0045429">
    <property type="term" value="P:positive regulation of nitric oxide biosynthetic process"/>
    <property type="evidence" value="ECO:0007669"/>
    <property type="project" value="TreeGrafter"/>
</dbReference>
<protein>
    <submittedName>
        <fullName evidence="5">Dimethylargininase</fullName>
        <ecNumber evidence="5">3.5.3.18</ecNumber>
    </submittedName>
</protein>
<reference evidence="5 6" key="1">
    <citation type="submission" date="2020-07" db="EMBL/GenBank/DDBJ databases">
        <title>Sequencing the genomes of 1000 actinobacteria strains.</title>
        <authorList>
            <person name="Klenk H.-P."/>
        </authorList>
    </citation>
    <scope>NUCLEOTIDE SEQUENCE [LARGE SCALE GENOMIC DNA]</scope>
    <source>
        <strain evidence="5 6">DSM 23737</strain>
    </source>
</reference>
<evidence type="ECO:0000313" key="6">
    <source>
        <dbReference type="Proteomes" id="UP000524237"/>
    </source>
</evidence>
<dbReference type="Proteomes" id="UP000524237">
    <property type="component" value="Unassembled WGS sequence"/>
</dbReference>
<feature type="active site" description="Nucleophile" evidence="3">
    <location>
        <position position="394"/>
    </location>
</feature>
<feature type="transmembrane region" description="Helical" evidence="4">
    <location>
        <begin position="116"/>
        <end position="139"/>
    </location>
</feature>
<keyword evidence="4" id="KW-1133">Transmembrane helix</keyword>
<dbReference type="SUPFAM" id="SSF55909">
    <property type="entry name" value="Pentein"/>
    <property type="match status" value="1"/>
</dbReference>
<dbReference type="EC" id="3.5.3.18" evidence="5"/>
<dbReference type="GO" id="GO:0006525">
    <property type="term" value="P:arginine metabolic process"/>
    <property type="evidence" value="ECO:0007669"/>
    <property type="project" value="TreeGrafter"/>
</dbReference>
<feature type="transmembrane region" description="Helical" evidence="4">
    <location>
        <begin position="45"/>
        <end position="68"/>
    </location>
</feature>
<feature type="active site" description="Proton donor" evidence="3">
    <location>
        <position position="309"/>
    </location>
</feature>
<keyword evidence="6" id="KW-1185">Reference proteome</keyword>
<dbReference type="GO" id="GO:0016597">
    <property type="term" value="F:amino acid binding"/>
    <property type="evidence" value="ECO:0007669"/>
    <property type="project" value="TreeGrafter"/>
</dbReference>
<dbReference type="PANTHER" id="PTHR12737">
    <property type="entry name" value="DIMETHYLARGININE DIMETHYLAMINOHYDROLASE"/>
    <property type="match status" value="1"/>
</dbReference>
<proteinExistence type="inferred from homology"/>
<evidence type="ECO:0000256" key="4">
    <source>
        <dbReference type="SAM" id="Phobius"/>
    </source>
</evidence>
<organism evidence="5 6">
    <name type="scientific">Alpinimonas psychrophila</name>
    <dbReference type="NCBI Taxonomy" id="748908"/>
    <lineage>
        <taxon>Bacteria</taxon>
        <taxon>Bacillati</taxon>
        <taxon>Actinomycetota</taxon>
        <taxon>Actinomycetes</taxon>
        <taxon>Micrococcales</taxon>
        <taxon>Microbacteriaceae</taxon>
        <taxon>Alpinimonas</taxon>
    </lineage>
</organism>
<feature type="transmembrane region" description="Helical" evidence="4">
    <location>
        <begin position="75"/>
        <end position="96"/>
    </location>
</feature>
<sequence length="400" mass="42289">MTPLTRRIVASLVAALVVTAITQVANILAFSVGNQLKVEILDQVSSYFLPAVALFAVLIFVAGFAGFLAKRRFAWLVGLVSAIIATLVGTTLQVTAQGQAVTPEILTGLFSTLVSLNMIFVVAGTVATATAGVTIYRLAQAFRNKPVARRVALVRAPASTLADGIVTHIKRQKVDLELADTQWDGYVAALEAAGWKTELVEPRDDLADSVFIEDSVVMLAGLAVITSPGAESRQAEIIATEASVRQLGLPVERILQPGTLDGGDVLKVGTTVYVGLGGRTNGEGIRQLRAIAKPLGFTVVAVPVTKALHLKTAVTALPDGTVIGYLPLVDNTSIFDRFLPVPEAEGTAVVILEDDTLLMSAAAPKSAELFRGLGYRVITVDISEFEKLEGCVTCLSVRVR</sequence>
<dbReference type="EMBL" id="JACGWU010000009">
    <property type="protein sequence ID" value="MBA8829971.1"/>
    <property type="molecule type" value="Genomic_DNA"/>
</dbReference>
<dbReference type="AlphaFoldDB" id="A0A7W3JVG8"/>
<dbReference type="Pfam" id="PF02274">
    <property type="entry name" value="ADI"/>
    <property type="match status" value="1"/>
</dbReference>